<evidence type="ECO:0000313" key="2">
    <source>
        <dbReference type="Proteomes" id="UP000790377"/>
    </source>
</evidence>
<dbReference type="EMBL" id="MU268204">
    <property type="protein sequence ID" value="KAH7905385.1"/>
    <property type="molecule type" value="Genomic_DNA"/>
</dbReference>
<protein>
    <submittedName>
        <fullName evidence="1">Uncharacterized protein</fullName>
    </submittedName>
</protein>
<organism evidence="1 2">
    <name type="scientific">Hygrophoropsis aurantiaca</name>
    <dbReference type="NCBI Taxonomy" id="72124"/>
    <lineage>
        <taxon>Eukaryota</taxon>
        <taxon>Fungi</taxon>
        <taxon>Dikarya</taxon>
        <taxon>Basidiomycota</taxon>
        <taxon>Agaricomycotina</taxon>
        <taxon>Agaricomycetes</taxon>
        <taxon>Agaricomycetidae</taxon>
        <taxon>Boletales</taxon>
        <taxon>Coniophorineae</taxon>
        <taxon>Hygrophoropsidaceae</taxon>
        <taxon>Hygrophoropsis</taxon>
    </lineage>
</organism>
<gene>
    <name evidence="1" type="ORF">BJ138DRAFT_1118522</name>
</gene>
<evidence type="ECO:0000313" key="1">
    <source>
        <dbReference type="EMBL" id="KAH7905385.1"/>
    </source>
</evidence>
<keyword evidence="2" id="KW-1185">Reference proteome</keyword>
<dbReference type="Proteomes" id="UP000790377">
    <property type="component" value="Unassembled WGS sequence"/>
</dbReference>
<comment type="caution">
    <text evidence="1">The sequence shown here is derived from an EMBL/GenBank/DDBJ whole genome shotgun (WGS) entry which is preliminary data.</text>
</comment>
<name>A0ACB7ZWF7_9AGAM</name>
<sequence length="289" mass="32609">MAMGYESYLYRPINMMLTFFAVSYSTDTFIISVGPQEMLDISFPLQSEEEDEDDNDDNDDVEEYHLPLTEESLQSSISRMQLRSCNPLPAANVSQPMLSSTLSSLTPVPTSGRGAGPDSSSDTIDPASVEGSGSYRIPDFLMVLDHNGTKSLPFIVEVKRFDSEGFTPDNVTMGLYGISTDVGYRRQILYQMKAAFDTYQDQDEISTLYIAGNYWCMFHATRDYLGRFPFPHPDDDEDPQWVATPFTNKGPGFLKTSWRSLWNIGDADYHPELKRKLTVTLQRFGLPKS</sequence>
<reference evidence="1" key="1">
    <citation type="journal article" date="2021" name="New Phytol.">
        <title>Evolutionary innovations through gain and loss of genes in the ectomycorrhizal Boletales.</title>
        <authorList>
            <person name="Wu G."/>
            <person name="Miyauchi S."/>
            <person name="Morin E."/>
            <person name="Kuo A."/>
            <person name="Drula E."/>
            <person name="Varga T."/>
            <person name="Kohler A."/>
            <person name="Feng B."/>
            <person name="Cao Y."/>
            <person name="Lipzen A."/>
            <person name="Daum C."/>
            <person name="Hundley H."/>
            <person name="Pangilinan J."/>
            <person name="Johnson J."/>
            <person name="Barry K."/>
            <person name="LaButti K."/>
            <person name="Ng V."/>
            <person name="Ahrendt S."/>
            <person name="Min B."/>
            <person name="Choi I.G."/>
            <person name="Park H."/>
            <person name="Plett J.M."/>
            <person name="Magnuson J."/>
            <person name="Spatafora J.W."/>
            <person name="Nagy L.G."/>
            <person name="Henrissat B."/>
            <person name="Grigoriev I.V."/>
            <person name="Yang Z.L."/>
            <person name="Xu J."/>
            <person name="Martin F.M."/>
        </authorList>
    </citation>
    <scope>NUCLEOTIDE SEQUENCE</scope>
    <source>
        <strain evidence="1">ATCC 28755</strain>
    </source>
</reference>
<accession>A0ACB7ZWF7</accession>
<proteinExistence type="predicted"/>